<feature type="compositionally biased region" description="Polar residues" evidence="1">
    <location>
        <begin position="18"/>
        <end position="37"/>
    </location>
</feature>
<comment type="caution">
    <text evidence="2">The sequence shown here is derived from an EMBL/GenBank/DDBJ whole genome shotgun (WGS) entry which is preliminary data.</text>
</comment>
<organism evidence="2">
    <name type="scientific">Menopon gallinae</name>
    <name type="common">poultry shaft louse</name>
    <dbReference type="NCBI Taxonomy" id="328185"/>
    <lineage>
        <taxon>Eukaryota</taxon>
        <taxon>Metazoa</taxon>
        <taxon>Ecdysozoa</taxon>
        <taxon>Arthropoda</taxon>
        <taxon>Hexapoda</taxon>
        <taxon>Insecta</taxon>
        <taxon>Pterygota</taxon>
        <taxon>Neoptera</taxon>
        <taxon>Paraneoptera</taxon>
        <taxon>Psocodea</taxon>
        <taxon>Troctomorpha</taxon>
        <taxon>Phthiraptera</taxon>
        <taxon>Amblycera</taxon>
        <taxon>Menoponidae</taxon>
        <taxon>Menopon</taxon>
    </lineage>
</organism>
<feature type="region of interest" description="Disordered" evidence="1">
    <location>
        <begin position="16"/>
        <end position="72"/>
    </location>
</feature>
<evidence type="ECO:0000256" key="1">
    <source>
        <dbReference type="SAM" id="MobiDB-lite"/>
    </source>
</evidence>
<proteinExistence type="predicted"/>
<reference evidence="2" key="1">
    <citation type="journal article" date="2024" name="Gigascience">
        <title>Chromosome-level genome of the poultry shaft louse Menopon gallinae provides insight into the host-switching and adaptive evolution of parasitic lice.</title>
        <authorList>
            <person name="Xu Y."/>
            <person name="Ma L."/>
            <person name="Liu S."/>
            <person name="Liang Y."/>
            <person name="Liu Q."/>
            <person name="He Z."/>
            <person name="Tian L."/>
            <person name="Duan Y."/>
            <person name="Cai W."/>
            <person name="Li H."/>
            <person name="Song F."/>
        </authorList>
    </citation>
    <scope>NUCLEOTIDE SEQUENCE</scope>
    <source>
        <strain evidence="2">Cailab_2023a</strain>
    </source>
</reference>
<sequence>MLKHVQLSPYRTRAADSLSLNSRSTDSMRTHLQGSMRSRQDSLEKREQCMDTVSLSSATSLSPEPLSSLLSSRSSSYCSLSDASIIHSPPTVSLT</sequence>
<accession>A0AAW2HUV9</accession>
<name>A0AAW2HUV9_9NEOP</name>
<dbReference type="EMBL" id="JARGDH010000003">
    <property type="protein sequence ID" value="KAL0273526.1"/>
    <property type="molecule type" value="Genomic_DNA"/>
</dbReference>
<feature type="compositionally biased region" description="Low complexity" evidence="1">
    <location>
        <begin position="54"/>
        <end position="72"/>
    </location>
</feature>
<feature type="compositionally biased region" description="Basic and acidic residues" evidence="1">
    <location>
        <begin position="38"/>
        <end position="49"/>
    </location>
</feature>
<protein>
    <submittedName>
        <fullName evidence="2">Uncharacterized protein</fullName>
    </submittedName>
</protein>
<gene>
    <name evidence="2" type="ORF">PYX00_006160</name>
</gene>
<evidence type="ECO:0000313" key="2">
    <source>
        <dbReference type="EMBL" id="KAL0273526.1"/>
    </source>
</evidence>
<dbReference type="AlphaFoldDB" id="A0AAW2HUV9"/>